<dbReference type="InterPro" id="IPR043504">
    <property type="entry name" value="Peptidase_S1_PA_chymotrypsin"/>
</dbReference>
<comment type="similarity">
    <text evidence="1 6">Belongs to the peptidase S46 family.</text>
</comment>
<evidence type="ECO:0000313" key="7">
    <source>
        <dbReference type="EMBL" id="TMQ72896.1"/>
    </source>
</evidence>
<comment type="caution">
    <text evidence="7">The sequence shown here is derived from an EMBL/GenBank/DDBJ whole genome shotgun (WGS) entry which is preliminary data.</text>
</comment>
<reference evidence="7 8" key="1">
    <citation type="journal article" date="2019" name="Nat. Microbiol.">
        <title>Mediterranean grassland soil C-N compound turnover is dependent on rainfall and depth, and is mediated by genomically divergent microorganisms.</title>
        <authorList>
            <person name="Diamond S."/>
            <person name="Andeer P.F."/>
            <person name="Li Z."/>
            <person name="Crits-Christoph A."/>
            <person name="Burstein D."/>
            <person name="Anantharaman K."/>
            <person name="Lane K.R."/>
            <person name="Thomas B.C."/>
            <person name="Pan C."/>
            <person name="Northen T.R."/>
            <person name="Banfield J.F."/>
        </authorList>
    </citation>
    <scope>NUCLEOTIDE SEQUENCE [LARGE SCALE GENOMIC DNA]</scope>
    <source>
        <strain evidence="7">WS_11</strain>
    </source>
</reference>
<dbReference type="SUPFAM" id="SSF50494">
    <property type="entry name" value="Trypsin-like serine proteases"/>
    <property type="match status" value="1"/>
</dbReference>
<evidence type="ECO:0000256" key="5">
    <source>
        <dbReference type="ARBA" id="ARBA00022801"/>
    </source>
</evidence>
<dbReference type="Gene3D" id="2.40.10.10">
    <property type="entry name" value="Trypsin-like serine proteases"/>
    <property type="match status" value="1"/>
</dbReference>
<dbReference type="AlphaFoldDB" id="A0A538UAJ1"/>
<evidence type="ECO:0000256" key="6">
    <source>
        <dbReference type="RuleBase" id="RU366067"/>
    </source>
</evidence>
<dbReference type="PANTHER" id="PTHR38469">
    <property type="entry name" value="PERIPLASMIC PEPTIDASE SUBFAMILY S1B"/>
    <property type="match status" value="1"/>
</dbReference>
<accession>A0A538UAJ1</accession>
<dbReference type="EMBL" id="VBPB01000089">
    <property type="protein sequence ID" value="TMQ72896.1"/>
    <property type="molecule type" value="Genomic_DNA"/>
</dbReference>
<dbReference type="GO" id="GO:0070009">
    <property type="term" value="F:serine-type aminopeptidase activity"/>
    <property type="evidence" value="ECO:0007669"/>
    <property type="project" value="UniProtKB-UniRule"/>
</dbReference>
<keyword evidence="6" id="KW-0720">Serine protease</keyword>
<dbReference type="PANTHER" id="PTHR38469:SF1">
    <property type="entry name" value="PERIPLASMIC PEPTIDASE SUBFAMILY S1B"/>
    <property type="match status" value="1"/>
</dbReference>
<dbReference type="Proteomes" id="UP000319771">
    <property type="component" value="Unassembled WGS sequence"/>
</dbReference>
<evidence type="ECO:0000313" key="8">
    <source>
        <dbReference type="Proteomes" id="UP000319771"/>
    </source>
</evidence>
<proteinExistence type="inferred from homology"/>
<evidence type="ECO:0000256" key="4">
    <source>
        <dbReference type="ARBA" id="ARBA00022729"/>
    </source>
</evidence>
<dbReference type="EC" id="3.4.14.-" evidence="6"/>
<keyword evidence="2 6" id="KW-0031">Aminopeptidase</keyword>
<evidence type="ECO:0000256" key="3">
    <source>
        <dbReference type="ARBA" id="ARBA00022670"/>
    </source>
</evidence>
<evidence type="ECO:0000256" key="2">
    <source>
        <dbReference type="ARBA" id="ARBA00022438"/>
    </source>
</evidence>
<comment type="function">
    <text evidence="6">Catalyzes the removal of dipeptides from the N-terminus of oligopeptides.</text>
</comment>
<dbReference type="Pfam" id="PF10459">
    <property type="entry name" value="Peptidase_S46"/>
    <property type="match status" value="1"/>
</dbReference>
<dbReference type="GO" id="GO:0043171">
    <property type="term" value="P:peptide catabolic process"/>
    <property type="evidence" value="ECO:0007669"/>
    <property type="project" value="UniProtKB-UniRule"/>
</dbReference>
<dbReference type="GO" id="GO:0008239">
    <property type="term" value="F:dipeptidyl-peptidase activity"/>
    <property type="evidence" value="ECO:0007669"/>
    <property type="project" value="UniProtKB-UniRule"/>
</dbReference>
<keyword evidence="3 6" id="KW-0645">Protease</keyword>
<dbReference type="InterPro" id="IPR009003">
    <property type="entry name" value="Peptidase_S1_PA"/>
</dbReference>
<dbReference type="InterPro" id="IPR019500">
    <property type="entry name" value="Pep_S46"/>
</dbReference>
<sequence length="711" mass="79186">MATIRSPPVEDPMHRATPTIPVLAALLAALLVATHAPRLRADEGMWTLDNLPLARLKERYGFTPTPDWIEHLQKASVSFGGGSGAFVSANGLVLTNHHVALGQLQKVSTPDHDYVRDGFFARTGAEEMKCPDLELRVLISTANVTDQVRHAVDPKATGAAQTAQRRAATAAIEKESSQSTGLQSRVVELYKGGEYWLYRYRKYTDVRLVMAPEQSIAFFGGDPDNFSYPRHDLDFAFFRIYDKGEPVHPDFWFHWNAAGPSDSELVFVSGNPGQTNRQLTVSQLEFQRDTQRAIRIAAQEHRLAALRAYAARGPEQSRRALDRIFGLENNLKRERAFLEVLRDPAVMEAKRKDEEALRARVAKDAKLAALYGNAWDHIAAAEREQARRFREYSYRDVDRGARLVTIANDIVRLTTEVEKPNEQRFQEYRDSNLESLRFQLFSKAPVFPDLDAVTLETQLADALAALGPKDPWVKLALGDRTPAQVAEDLTAHTRLTDVAFRQELVTGGSQAVAASDDPLIVWARKLDPSYRELRAWHEDAITSVESLEGARIAGARFALDGKSVYPDATGTLRLSYGRVAGYDQLLTRVPWKTTFLGLYDRAKSFDNQPPFAIPDRVAAARPKLDLDTPLDFVTTDDIIGGNSGSPVLNRKLEYVGLIFDGNTQSFAWNFAYDDQQARAVAVHSAAILEALKNIYGMDALASELTQAPPRP</sequence>
<gene>
    <name evidence="7" type="ORF">E6K81_06115</name>
</gene>
<keyword evidence="5 6" id="KW-0378">Hydrolase</keyword>
<keyword evidence="4" id="KW-0732">Signal</keyword>
<dbReference type="GO" id="GO:0006508">
    <property type="term" value="P:proteolysis"/>
    <property type="evidence" value="ECO:0007669"/>
    <property type="project" value="UniProtKB-KW"/>
</dbReference>
<protein>
    <recommendedName>
        <fullName evidence="6">Dipeptidyl-peptidase</fullName>
        <ecNumber evidence="6">3.4.14.-</ecNumber>
    </recommendedName>
</protein>
<organism evidence="7 8">
    <name type="scientific">Eiseniibacteriota bacterium</name>
    <dbReference type="NCBI Taxonomy" id="2212470"/>
    <lineage>
        <taxon>Bacteria</taxon>
        <taxon>Candidatus Eiseniibacteriota</taxon>
    </lineage>
</organism>
<name>A0A538UAJ1_UNCEI</name>
<evidence type="ECO:0000256" key="1">
    <source>
        <dbReference type="ARBA" id="ARBA00010491"/>
    </source>
</evidence>